<evidence type="ECO:0000259" key="9">
    <source>
        <dbReference type="Pfam" id="PF00082"/>
    </source>
</evidence>
<keyword evidence="12" id="KW-1185">Reference proteome</keyword>
<comment type="caution">
    <text evidence="8">Lacks conserved residue(s) required for the propagation of feature annotation.</text>
</comment>
<keyword evidence="3" id="KW-0964">Secreted</keyword>
<keyword evidence="7 8" id="KW-0720">Serine protease</keyword>
<evidence type="ECO:0000256" key="7">
    <source>
        <dbReference type="ARBA" id="ARBA00022825"/>
    </source>
</evidence>
<dbReference type="Pfam" id="PF17766">
    <property type="entry name" value="fn3_6"/>
    <property type="match status" value="1"/>
</dbReference>
<evidence type="ECO:0000256" key="2">
    <source>
        <dbReference type="ARBA" id="ARBA00011073"/>
    </source>
</evidence>
<name>A0A9Q0FJV1_9ROSI</name>
<evidence type="ECO:0000256" key="6">
    <source>
        <dbReference type="ARBA" id="ARBA00022801"/>
    </source>
</evidence>
<dbReference type="InterPro" id="IPR015500">
    <property type="entry name" value="Peptidase_S8_subtilisin-rel"/>
</dbReference>
<dbReference type="Proteomes" id="UP001141552">
    <property type="component" value="Unassembled WGS sequence"/>
</dbReference>
<proteinExistence type="inferred from homology"/>
<dbReference type="PRINTS" id="PR00723">
    <property type="entry name" value="SUBTILISIN"/>
</dbReference>
<dbReference type="InterPro" id="IPR045051">
    <property type="entry name" value="SBT"/>
</dbReference>
<dbReference type="InterPro" id="IPR037045">
    <property type="entry name" value="S8pro/Inhibitor_I9_sf"/>
</dbReference>
<sequence length="1131" mass="120374">MGFKIVMICGFSHKERIILKQFDTWLAGTTNRSNLKRLDHGTSWDSQRMLKETLSKAISLLGLLTPEFGQSPKALSTQDMVPHPANGRVLANKIIGAKFYRSSGVFDPSDVRSPRDTRGHGSHVASTAAGGVVRDVSFHGFARGTARGGVPSARIASYKACWGDGCWPSDILAAFDDAIADGVDIISVSISSSALNYFGDSISIGSFEAMRNGILTSTSAGNTGADAGTTRKFAPWFLSVAASTTNRKFITRILLGNGQIFEGTSVNRFELGNLQYPMIYAGDAPNRAAGFTGQTSRFCETTNSLDRNLVNGRIVLCDRRRISGEVPRLAGAVGIVIGDDTWLDSPTASFALPVSQVSAEEGRRILQYIRSSWWPTATIHRSIEANDTLAPYVASFSSRGPHVLTPDLLKPDIAAPGVSILAAGAGSAVPYYLNFGTSMAAPHATAIAAYVKSFNPTWSPAAIRSALMTTATRMSSRTNPDAEFAYGSGNLNPLGALAPGLVYDAEANDYVSFLCGQGLDTRSLRLITRDDTACTAANNRTVWELNYPSFAASVPSRQHFARVFSRVVTNVGSANSTYRASIEAPPSISIAVFPTTLSFTSLGQKREFNLIIQGLDGPVLWYGMMACIESEAQSLYTPMLWFPPPMHKMVSYIVYMGDGPKGGQLISTAAIHLSMLQNVIGSSFSPDSLLHSFKRTFNGKNQLHTTRSWDFLGVPLKAERTNLESNIIVGMLDSGIWPESQSFNDEGFGPPPAKWKGSCQLASNFSCNNKIIGAKYYRSDGVFNSGDIKSPRDTEGHGTHTASTVAGGLVSMASLDGLGTGTARGGVPSARVAVYKVCWSDGCWSADILAAFDDAIADGVDIISVSVGGQAARDYFSDPIAIGAFHAMRNGILTSTSAGNSGPNLATVSNVAPWSLAVAASTIDRKFLTGVRLGNNRTYEGISINVFNLQNIQYPLIYGGHAPNLTGNFTGLSSRFCSKHSLDANLVKGKIVLCDVLNTGEAPFLSGAIGSIMQGLGRNDVAYSFPLPVSYLGTEGSNISQYINSTRSPTATIYKSTQANDTLAPYVASFSSRGPNSITPDILKPDISAPGVDILAAWSPASGVTNIPGDDRRVPYNIISGTSMACPHATA</sequence>
<evidence type="ECO:0000256" key="5">
    <source>
        <dbReference type="ARBA" id="ARBA00022729"/>
    </source>
</evidence>
<dbReference type="CDD" id="cd02120">
    <property type="entry name" value="PA_subtilisin_like"/>
    <property type="match status" value="2"/>
</dbReference>
<dbReference type="EMBL" id="JAKUCV010005234">
    <property type="protein sequence ID" value="KAJ4831980.1"/>
    <property type="molecule type" value="Genomic_DNA"/>
</dbReference>
<comment type="subcellular location">
    <subcellularLocation>
        <location evidence="1">Secreted</location>
    </subcellularLocation>
</comment>
<gene>
    <name evidence="11" type="ORF">Tsubulata_026868</name>
</gene>
<organism evidence="11 12">
    <name type="scientific">Turnera subulata</name>
    <dbReference type="NCBI Taxonomy" id="218843"/>
    <lineage>
        <taxon>Eukaryota</taxon>
        <taxon>Viridiplantae</taxon>
        <taxon>Streptophyta</taxon>
        <taxon>Embryophyta</taxon>
        <taxon>Tracheophyta</taxon>
        <taxon>Spermatophyta</taxon>
        <taxon>Magnoliopsida</taxon>
        <taxon>eudicotyledons</taxon>
        <taxon>Gunneridae</taxon>
        <taxon>Pentapetalae</taxon>
        <taxon>rosids</taxon>
        <taxon>fabids</taxon>
        <taxon>Malpighiales</taxon>
        <taxon>Passifloraceae</taxon>
        <taxon>Turnera</taxon>
    </lineage>
</organism>
<evidence type="ECO:0000259" key="10">
    <source>
        <dbReference type="Pfam" id="PF17766"/>
    </source>
</evidence>
<protein>
    <recommendedName>
        <fullName evidence="13">Peptidase S8/S53 domain-containing protein</fullName>
    </recommendedName>
</protein>
<feature type="active site" description="Charge relay system" evidence="8">
    <location>
        <position position="1123"/>
    </location>
</feature>
<keyword evidence="6 8" id="KW-0378">Hydrolase</keyword>
<dbReference type="Gene3D" id="3.30.70.80">
    <property type="entry name" value="Peptidase S8 propeptide/proteinase inhibitor I9"/>
    <property type="match status" value="1"/>
</dbReference>
<dbReference type="InterPro" id="IPR036852">
    <property type="entry name" value="Peptidase_S8/S53_dom_sf"/>
</dbReference>
<evidence type="ECO:0000313" key="12">
    <source>
        <dbReference type="Proteomes" id="UP001141552"/>
    </source>
</evidence>
<keyword evidence="5" id="KW-0732">Signal</keyword>
<reference evidence="11" key="1">
    <citation type="submission" date="2022-02" db="EMBL/GenBank/DDBJ databases">
        <authorList>
            <person name="Henning P.M."/>
            <person name="McCubbin A.G."/>
            <person name="Shore J.S."/>
        </authorList>
    </citation>
    <scope>NUCLEOTIDE SEQUENCE</scope>
    <source>
        <strain evidence="11">F60SS</strain>
        <tissue evidence="11">Leaves</tissue>
    </source>
</reference>
<dbReference type="InterPro" id="IPR000209">
    <property type="entry name" value="Peptidase_S8/S53_dom"/>
</dbReference>
<dbReference type="FunFam" id="3.40.50.200:FF:000006">
    <property type="entry name" value="Subtilisin-like protease SBT1.5"/>
    <property type="match status" value="1"/>
</dbReference>
<feature type="active site" description="Charge relay system" evidence="8">
    <location>
        <position position="733"/>
    </location>
</feature>
<evidence type="ECO:0008006" key="13">
    <source>
        <dbReference type="Google" id="ProtNLM"/>
    </source>
</evidence>
<dbReference type="GO" id="GO:0004252">
    <property type="term" value="F:serine-type endopeptidase activity"/>
    <property type="evidence" value="ECO:0007669"/>
    <property type="project" value="UniProtKB-UniRule"/>
</dbReference>
<feature type="active site" description="Charge relay system" evidence="8">
    <location>
        <position position="797"/>
    </location>
</feature>
<dbReference type="PROSITE" id="PS00137">
    <property type="entry name" value="SUBTILASE_HIS"/>
    <property type="match status" value="1"/>
</dbReference>
<dbReference type="InterPro" id="IPR022398">
    <property type="entry name" value="Peptidase_S8_His-AS"/>
</dbReference>
<evidence type="ECO:0000256" key="8">
    <source>
        <dbReference type="PROSITE-ProRule" id="PRU01240"/>
    </source>
</evidence>
<keyword evidence="4 8" id="KW-0645">Protease</keyword>
<dbReference type="InterPro" id="IPR023828">
    <property type="entry name" value="Peptidase_S8_Ser-AS"/>
</dbReference>
<evidence type="ECO:0000313" key="11">
    <source>
        <dbReference type="EMBL" id="KAJ4831980.1"/>
    </source>
</evidence>
<evidence type="ECO:0000256" key="1">
    <source>
        <dbReference type="ARBA" id="ARBA00004613"/>
    </source>
</evidence>
<dbReference type="CDD" id="cd04852">
    <property type="entry name" value="Peptidases_S8_3"/>
    <property type="match status" value="1"/>
</dbReference>
<evidence type="ECO:0000256" key="4">
    <source>
        <dbReference type="ARBA" id="ARBA00022670"/>
    </source>
</evidence>
<feature type="domain" description="Subtilisin-like protease fibronectin type-III" evidence="10">
    <location>
        <begin position="544"/>
        <end position="613"/>
    </location>
</feature>
<reference evidence="11" key="2">
    <citation type="journal article" date="2023" name="Plants (Basel)">
        <title>Annotation of the Turnera subulata (Passifloraceae) Draft Genome Reveals the S-Locus Evolved after the Divergence of Turneroideae from Passifloroideae in a Stepwise Manner.</title>
        <authorList>
            <person name="Henning P.M."/>
            <person name="Roalson E.H."/>
            <person name="Mir W."/>
            <person name="McCubbin A.G."/>
            <person name="Shore J.S."/>
        </authorList>
    </citation>
    <scope>NUCLEOTIDE SEQUENCE</scope>
    <source>
        <strain evidence="11">F60SS</strain>
    </source>
</reference>
<dbReference type="Gene3D" id="3.40.50.200">
    <property type="entry name" value="Peptidase S8/S53 domain"/>
    <property type="match status" value="2"/>
</dbReference>
<comment type="similarity">
    <text evidence="2 8">Belongs to the peptidase S8 family.</text>
</comment>
<dbReference type="InterPro" id="IPR041469">
    <property type="entry name" value="Subtilisin-like_FN3"/>
</dbReference>
<dbReference type="AlphaFoldDB" id="A0A9Q0FJV1"/>
<dbReference type="GO" id="GO:0006508">
    <property type="term" value="P:proteolysis"/>
    <property type="evidence" value="ECO:0007669"/>
    <property type="project" value="UniProtKB-KW"/>
</dbReference>
<comment type="caution">
    <text evidence="11">The sequence shown here is derived from an EMBL/GenBank/DDBJ whole genome shotgun (WGS) entry which is preliminary data.</text>
</comment>
<dbReference type="Gene3D" id="3.50.30.30">
    <property type="match status" value="2"/>
</dbReference>
<dbReference type="Pfam" id="PF00082">
    <property type="entry name" value="Peptidase_S8"/>
    <property type="match status" value="2"/>
</dbReference>
<dbReference type="PROSITE" id="PS00138">
    <property type="entry name" value="SUBTILASE_SER"/>
    <property type="match status" value="2"/>
</dbReference>
<dbReference type="GO" id="GO:0009609">
    <property type="term" value="P:response to symbiotic bacterium"/>
    <property type="evidence" value="ECO:0007669"/>
    <property type="project" value="UniProtKB-ARBA"/>
</dbReference>
<feature type="domain" description="Peptidase S8/S53" evidence="9">
    <location>
        <begin position="725"/>
        <end position="1131"/>
    </location>
</feature>
<evidence type="ECO:0000256" key="3">
    <source>
        <dbReference type="ARBA" id="ARBA00022525"/>
    </source>
</evidence>
<feature type="domain" description="Peptidase S8/S53" evidence="9">
    <location>
        <begin position="110"/>
        <end position="487"/>
    </location>
</feature>
<dbReference type="PROSITE" id="PS51892">
    <property type="entry name" value="SUBTILASE"/>
    <property type="match status" value="2"/>
</dbReference>
<dbReference type="InterPro" id="IPR034197">
    <property type="entry name" value="Peptidases_S8_3"/>
</dbReference>
<dbReference type="GO" id="GO:0005576">
    <property type="term" value="C:extracellular region"/>
    <property type="evidence" value="ECO:0007669"/>
    <property type="project" value="UniProtKB-SubCell"/>
</dbReference>
<dbReference type="OrthoDB" id="850379at2759"/>
<accession>A0A9Q0FJV1</accession>
<feature type="non-terminal residue" evidence="11">
    <location>
        <position position="1"/>
    </location>
</feature>
<dbReference type="PANTHER" id="PTHR10795">
    <property type="entry name" value="PROPROTEIN CONVERTASE SUBTILISIN/KEXIN"/>
    <property type="match status" value="1"/>
</dbReference>
<dbReference type="SUPFAM" id="SSF52743">
    <property type="entry name" value="Subtilisin-like"/>
    <property type="match status" value="2"/>
</dbReference>
<dbReference type="Gene3D" id="2.60.40.2310">
    <property type="match status" value="1"/>
</dbReference>